<dbReference type="PANTHER" id="PTHR43658">
    <property type="entry name" value="SHORT-CHAIN DEHYDROGENASE/REDUCTASE"/>
    <property type="match status" value="1"/>
</dbReference>
<comment type="similarity">
    <text evidence="2">Belongs to the short-chain dehydrogenases/reductases (SDR) family.</text>
</comment>
<dbReference type="InterPro" id="IPR002347">
    <property type="entry name" value="SDR_fam"/>
</dbReference>
<organism evidence="3 4">
    <name type="scientific">Rhizophagus irregularis (strain DAOM 197198w)</name>
    <name type="common">Glomus intraradices</name>
    <dbReference type="NCBI Taxonomy" id="1432141"/>
    <lineage>
        <taxon>Eukaryota</taxon>
        <taxon>Fungi</taxon>
        <taxon>Fungi incertae sedis</taxon>
        <taxon>Mucoromycota</taxon>
        <taxon>Glomeromycotina</taxon>
        <taxon>Glomeromycetes</taxon>
        <taxon>Glomerales</taxon>
        <taxon>Glomeraceae</taxon>
        <taxon>Rhizophagus</taxon>
    </lineage>
</organism>
<dbReference type="STRING" id="1432141.A0A015J437"/>
<name>A0A015J437_RHIIW</name>
<proteinExistence type="inferred from homology"/>
<comment type="caution">
    <text evidence="3">The sequence shown here is derived from an EMBL/GenBank/DDBJ whole genome shotgun (WGS) entry which is preliminary data.</text>
</comment>
<accession>A0A015J437</accession>
<keyword evidence="1" id="KW-0560">Oxidoreductase</keyword>
<evidence type="ECO:0000313" key="4">
    <source>
        <dbReference type="Proteomes" id="UP000022910"/>
    </source>
</evidence>
<dbReference type="GO" id="GO:0016491">
    <property type="term" value="F:oxidoreductase activity"/>
    <property type="evidence" value="ECO:0007669"/>
    <property type="project" value="UniProtKB-KW"/>
</dbReference>
<dbReference type="OMA" id="RHIFEND"/>
<protein>
    <submittedName>
        <fullName evidence="3">Short-chain dehydrogenase/reductase</fullName>
    </submittedName>
</protein>
<evidence type="ECO:0000313" key="3">
    <source>
        <dbReference type="EMBL" id="EXX64247.1"/>
    </source>
</evidence>
<dbReference type="SMR" id="A0A015J437"/>
<dbReference type="SUPFAM" id="SSF51735">
    <property type="entry name" value="NAD(P)-binding Rossmann-fold domains"/>
    <property type="match status" value="1"/>
</dbReference>
<dbReference type="PANTHER" id="PTHR43658:SF8">
    <property type="entry name" value="17-BETA-HYDROXYSTEROID DEHYDROGENASE 14-RELATED"/>
    <property type="match status" value="1"/>
</dbReference>
<dbReference type="Gene3D" id="3.40.50.720">
    <property type="entry name" value="NAD(P)-binding Rossmann-like Domain"/>
    <property type="match status" value="1"/>
</dbReference>
<dbReference type="AlphaFoldDB" id="A0A015J437"/>
<evidence type="ECO:0000256" key="2">
    <source>
        <dbReference type="RuleBase" id="RU000363"/>
    </source>
</evidence>
<gene>
    <name evidence="3" type="ORF">RirG_144550</name>
</gene>
<dbReference type="Proteomes" id="UP000022910">
    <property type="component" value="Unassembled WGS sequence"/>
</dbReference>
<sequence length="259" mass="27919">MQIKGNTFIVTGGGSGLGLSAARELLRLEANVVVIDLKDDGKSFFKGQEKNVLFVQANVTSEEEISKAIQQAIDKFGENIRGVVNCGGIFTAGKIVDQNGKPLDLESFKFTINVNLVGTFNVCRLVAAQMIKQKPLEEGERGVIINISSIAYQDGQAGIISYSASKGGVASMTLPMTRDLSRFGIRAVTIAPGFFDTPLSSAAATDEKVTQKLINQIEYPGRFGKPDGEFNKLVIHLIENTYMNGEIIRIDAGTKLGKL</sequence>
<dbReference type="PRINTS" id="PR00081">
    <property type="entry name" value="GDHRDH"/>
</dbReference>
<dbReference type="InterPro" id="IPR036291">
    <property type="entry name" value="NAD(P)-bd_dom_sf"/>
</dbReference>
<keyword evidence="4" id="KW-1185">Reference proteome</keyword>
<dbReference type="OrthoDB" id="3819888at2759"/>
<dbReference type="HOGENOM" id="CLU_010194_42_0_1"/>
<dbReference type="Pfam" id="PF00106">
    <property type="entry name" value="adh_short"/>
    <property type="match status" value="1"/>
</dbReference>
<evidence type="ECO:0000256" key="1">
    <source>
        <dbReference type="ARBA" id="ARBA00023002"/>
    </source>
</evidence>
<reference evidence="3 4" key="1">
    <citation type="submission" date="2014-02" db="EMBL/GenBank/DDBJ databases">
        <title>Single nucleus genome sequencing reveals high similarity among nuclei of an endomycorrhizal fungus.</title>
        <authorList>
            <person name="Lin K."/>
            <person name="Geurts R."/>
            <person name="Zhang Z."/>
            <person name="Limpens E."/>
            <person name="Saunders D.G."/>
            <person name="Mu D."/>
            <person name="Pang E."/>
            <person name="Cao H."/>
            <person name="Cha H."/>
            <person name="Lin T."/>
            <person name="Zhou Q."/>
            <person name="Shang Y."/>
            <person name="Li Y."/>
            <person name="Ivanov S."/>
            <person name="Sharma T."/>
            <person name="Velzen R.V."/>
            <person name="Ruijter N.D."/>
            <person name="Aanen D.K."/>
            <person name="Win J."/>
            <person name="Kamoun S."/>
            <person name="Bisseling T."/>
            <person name="Huang S."/>
        </authorList>
    </citation>
    <scope>NUCLEOTIDE SEQUENCE [LARGE SCALE GENOMIC DNA]</scope>
    <source>
        <strain evidence="4">DAOM197198w</strain>
    </source>
</reference>
<dbReference type="EMBL" id="JEMT01023602">
    <property type="protein sequence ID" value="EXX64247.1"/>
    <property type="molecule type" value="Genomic_DNA"/>
</dbReference>
<dbReference type="PRINTS" id="PR00080">
    <property type="entry name" value="SDRFAMILY"/>
</dbReference>